<dbReference type="EMBL" id="JAFFHA010000008">
    <property type="protein sequence ID" value="KAK4652263.1"/>
    <property type="molecule type" value="Genomic_DNA"/>
</dbReference>
<name>A0ABR0G987_9PEZI</name>
<evidence type="ECO:0000313" key="3">
    <source>
        <dbReference type="EMBL" id="KAK4652263.1"/>
    </source>
</evidence>
<feature type="domain" description="DUF6594" evidence="2">
    <location>
        <begin position="176"/>
        <end position="270"/>
    </location>
</feature>
<keyword evidence="4" id="KW-1185">Reference proteome</keyword>
<keyword evidence="1" id="KW-0812">Transmembrane</keyword>
<proteinExistence type="predicted"/>
<dbReference type="Pfam" id="PF20237">
    <property type="entry name" value="DUF6594"/>
    <property type="match status" value="1"/>
</dbReference>
<feature type="transmembrane region" description="Helical" evidence="1">
    <location>
        <begin position="201"/>
        <end position="227"/>
    </location>
</feature>
<evidence type="ECO:0000313" key="4">
    <source>
        <dbReference type="Proteomes" id="UP001323405"/>
    </source>
</evidence>
<feature type="transmembrane region" description="Helical" evidence="1">
    <location>
        <begin position="233"/>
        <end position="251"/>
    </location>
</feature>
<dbReference type="RefSeq" id="XP_062741238.1">
    <property type="nucleotide sequence ID" value="XM_062892635.1"/>
</dbReference>
<protein>
    <recommendedName>
        <fullName evidence="2">DUF6594 domain-containing protein</fullName>
    </recommendedName>
</protein>
<keyword evidence="1" id="KW-0472">Membrane</keyword>
<keyword evidence="1" id="KW-1133">Transmembrane helix</keyword>
<dbReference type="Proteomes" id="UP001323405">
    <property type="component" value="Unassembled WGS sequence"/>
</dbReference>
<dbReference type="InterPro" id="IPR046529">
    <property type="entry name" value="DUF6594"/>
</dbReference>
<accession>A0ABR0G987</accession>
<comment type="caution">
    <text evidence="3">The sequence shown here is derived from an EMBL/GenBank/DDBJ whole genome shotgun (WGS) entry which is preliminary data.</text>
</comment>
<evidence type="ECO:0000256" key="1">
    <source>
        <dbReference type="SAM" id="Phobius"/>
    </source>
</evidence>
<reference evidence="3 4" key="1">
    <citation type="journal article" date="2023" name="bioRxiv">
        <title>High-quality genome assemblies of four members of thePodospora anserinaspecies complex.</title>
        <authorList>
            <person name="Ament-Velasquez S.L."/>
            <person name="Vogan A.A."/>
            <person name="Wallerman O."/>
            <person name="Hartmann F."/>
            <person name="Gautier V."/>
            <person name="Silar P."/>
            <person name="Giraud T."/>
            <person name="Johannesson H."/>
        </authorList>
    </citation>
    <scope>NUCLEOTIDE SEQUENCE [LARGE SCALE GENOMIC DNA]</scope>
    <source>
        <strain evidence="3 4">CBS 415.72m</strain>
    </source>
</reference>
<organism evidence="3 4">
    <name type="scientific">Podospora pseudocomata</name>
    <dbReference type="NCBI Taxonomy" id="2093779"/>
    <lineage>
        <taxon>Eukaryota</taxon>
        <taxon>Fungi</taxon>
        <taxon>Dikarya</taxon>
        <taxon>Ascomycota</taxon>
        <taxon>Pezizomycotina</taxon>
        <taxon>Sordariomycetes</taxon>
        <taxon>Sordariomycetidae</taxon>
        <taxon>Sordariales</taxon>
        <taxon>Podosporaceae</taxon>
        <taxon>Podospora</taxon>
    </lineage>
</organism>
<feature type="transmembrane region" description="Helical" evidence="1">
    <location>
        <begin position="258"/>
        <end position="277"/>
    </location>
</feature>
<dbReference type="GeneID" id="87912542"/>
<evidence type="ECO:0000259" key="2">
    <source>
        <dbReference type="Pfam" id="PF20237"/>
    </source>
</evidence>
<sequence>MATYGAKRTQKSPQILTWNSVGIGPKMAEADLDPEGLDLEDPQAWISHNYREHLITKVEKWNPIWDQAPQADVFSYCISIAQLQRMRIQRLQIQLASAARKAYEGADTDNDWKDWDKILSEYVSAVQEHDYMEQRGSGGRDPFLITGERYMDRKVLEQVMHGFQLSESTDSNPTGEPSLRVWQTTRRAPVPTRGDNRLKKLLARIGIAAIGTAFLIVPMWLLIWVVWEDTWVALWSTTIFVAVFGVLMACVLENEIAVLSASAAYAAVLVVFVALVAEQARGQDEKGSQSENVFCG</sequence>
<gene>
    <name evidence="3" type="ORF">QC762_609600</name>
</gene>